<feature type="domain" description="Acyl-CoA oxidase C-alpha1" evidence="15">
    <location>
        <begin position="284"/>
        <end position="444"/>
    </location>
</feature>
<keyword evidence="5 10" id="KW-0274">FAD</keyword>
<dbReference type="UniPathway" id="UPA00661"/>
<comment type="caution">
    <text evidence="16">The sequence shown here is derived from an EMBL/GenBank/DDBJ whole genome shotgun (WGS) entry which is preliminary data.</text>
</comment>
<dbReference type="Pfam" id="PF22924">
    <property type="entry name" value="ACOX_C_alpha1"/>
    <property type="match status" value="1"/>
</dbReference>
<dbReference type="GO" id="GO:0033540">
    <property type="term" value="P:fatty acid beta-oxidation using acyl-CoA oxidase"/>
    <property type="evidence" value="ECO:0007669"/>
    <property type="project" value="UniProtKB-UniPathway"/>
</dbReference>
<accession>A0A0G2HYR9</accession>
<evidence type="ECO:0000256" key="11">
    <source>
        <dbReference type="PIRSR" id="PIRSR000168-1"/>
    </source>
</evidence>
<evidence type="ECO:0000259" key="14">
    <source>
        <dbReference type="Pfam" id="PF14749"/>
    </source>
</evidence>
<dbReference type="GO" id="GO:0055088">
    <property type="term" value="P:lipid homeostasis"/>
    <property type="evidence" value="ECO:0007669"/>
    <property type="project" value="TreeGrafter"/>
</dbReference>
<proteinExistence type="inferred from homology"/>
<sequence length="688" mass="76846">MASQNRQQILMQKARQAATFDPYKLTCILHNGEETAKKRREAFRRVEEAMGTADQSKLPAIYANTEREAIYLQGVEAGIAAFVDGIRYSHDFFYSLDQRYTLSNCTPYGLHYMMFIPTIELQGSIEQIEYWVPLAKQGKICGCYCQTELAHGTFVRGIETTATLDTDNDEFIVNSPTLTSAKFWPGAMASSCTHGILMARLIIREKDHGVHPFIIPLRNVENFKPVQGVEFGDLGMKMGYNGTTNGYALFSGLRIPRNHLLMGHAKVHRDGTYVPAPHDKTAFLTMLHARSTIAAGAGFKLAQAATIATRYSVVREQGARISDGSEMSIIHHRSQNFRLFTIIARSYAIHFTRNTLGKLEKGLKHISSTHDYSSMGLDHVLLAGFKAWNTQVAADGAEDARKSCGGHGFVLTSGLPSIVAEATAPATFEGENYVMYQQVGRYLLKCWKNLKVGKQIDSRLGVIREAFTRLQVQQQQQEGCKASRTEFLNPNIQCAIFSHRAFRLLNQCSEFLENAEQKGESAADAFNNNLMEIIAAARAYIELLVLQDFVNGVESTRATDPAIYAALSRLRSLFALTTITHPQSYDAISFVEDQHLNARQMRDIRHCINDLLDELLPDAIALTDGWDFTDASLCSAIGQYDGNVYETLMSWTRQMPINRGMERGGGTCEEAWIKWIKPALSPELRGKL</sequence>
<dbReference type="SUPFAM" id="SSF47203">
    <property type="entry name" value="Acyl-CoA dehydrogenase C-terminal domain-like"/>
    <property type="match status" value="2"/>
</dbReference>
<keyword evidence="4 10" id="KW-0285">Flavoprotein</keyword>
<evidence type="ECO:0000256" key="5">
    <source>
        <dbReference type="ARBA" id="ARBA00022827"/>
    </source>
</evidence>
<comment type="cofactor">
    <cofactor evidence="1">
        <name>FAD</name>
        <dbReference type="ChEBI" id="CHEBI:57692"/>
    </cofactor>
</comment>
<name>A0A0G2HYR9_9EURO</name>
<dbReference type="InterPro" id="IPR037069">
    <property type="entry name" value="AcylCoA_DH/ox_N_sf"/>
</dbReference>
<dbReference type="FunFam" id="2.40.110.10:FF:000003">
    <property type="entry name" value="Acyl-coenzyme A oxidase"/>
    <property type="match status" value="1"/>
</dbReference>
<evidence type="ECO:0000256" key="7">
    <source>
        <dbReference type="ARBA" id="ARBA00023002"/>
    </source>
</evidence>
<evidence type="ECO:0000256" key="10">
    <source>
        <dbReference type="PIRNR" id="PIRNR000168"/>
    </source>
</evidence>
<dbReference type="PIRSF" id="PIRSF000168">
    <property type="entry name" value="Acyl-CoA_oxidase"/>
    <property type="match status" value="1"/>
</dbReference>
<evidence type="ECO:0000313" key="17">
    <source>
        <dbReference type="Proteomes" id="UP000034164"/>
    </source>
</evidence>
<dbReference type="InterPro" id="IPR012258">
    <property type="entry name" value="Acyl-CoA_oxidase"/>
</dbReference>
<dbReference type="GO" id="GO:0071949">
    <property type="term" value="F:FAD binding"/>
    <property type="evidence" value="ECO:0007669"/>
    <property type="project" value="InterPro"/>
</dbReference>
<dbReference type="GO" id="GO:0005504">
    <property type="term" value="F:fatty acid binding"/>
    <property type="evidence" value="ECO:0007669"/>
    <property type="project" value="TreeGrafter"/>
</dbReference>
<dbReference type="GO" id="GO:0003997">
    <property type="term" value="F:acyl-CoA oxidase activity"/>
    <property type="evidence" value="ECO:0007669"/>
    <property type="project" value="InterPro"/>
</dbReference>
<dbReference type="VEuPathDB" id="FungiDB:EMCG_02665"/>
<dbReference type="EMBL" id="LCZI01001016">
    <property type="protein sequence ID" value="KKZ62955.1"/>
    <property type="molecule type" value="Genomic_DNA"/>
</dbReference>
<feature type="domain" description="Acyl-CoA oxidase C-terminal" evidence="13">
    <location>
        <begin position="490"/>
        <end position="661"/>
    </location>
</feature>
<comment type="similarity">
    <text evidence="3 10">Belongs to the acyl-CoA oxidase family.</text>
</comment>
<evidence type="ECO:0000256" key="2">
    <source>
        <dbReference type="ARBA" id="ARBA00004275"/>
    </source>
</evidence>
<feature type="active site" description="Proton acceptor" evidence="11">
    <location>
        <position position="429"/>
    </location>
</feature>
<protein>
    <recommendedName>
        <fullName evidence="10">Acyl-coenzyme A oxidase</fullName>
    </recommendedName>
</protein>
<keyword evidence="7" id="KW-0560">Oxidoreductase</keyword>
<evidence type="ECO:0000313" key="16">
    <source>
        <dbReference type="EMBL" id="KKZ62955.1"/>
    </source>
</evidence>
<dbReference type="Gene3D" id="1.10.540.10">
    <property type="entry name" value="Acyl-CoA dehydrogenase/oxidase, N-terminal domain"/>
    <property type="match status" value="1"/>
</dbReference>
<evidence type="ECO:0000256" key="9">
    <source>
        <dbReference type="ARBA" id="ARBA00023140"/>
    </source>
</evidence>
<gene>
    <name evidence="16" type="ORF">EMCG_02665</name>
</gene>
<dbReference type="OrthoDB" id="538336at2759"/>
<evidence type="ECO:0000256" key="3">
    <source>
        <dbReference type="ARBA" id="ARBA00006288"/>
    </source>
</evidence>
<dbReference type="InterPro" id="IPR036250">
    <property type="entry name" value="AcylCo_DH-like_C"/>
</dbReference>
<dbReference type="InterPro" id="IPR029320">
    <property type="entry name" value="Acyl-CoA_ox_N"/>
</dbReference>
<organism evidence="16 17">
    <name type="scientific">[Emmonsia] crescens</name>
    <dbReference type="NCBI Taxonomy" id="73230"/>
    <lineage>
        <taxon>Eukaryota</taxon>
        <taxon>Fungi</taxon>
        <taxon>Dikarya</taxon>
        <taxon>Ascomycota</taxon>
        <taxon>Pezizomycotina</taxon>
        <taxon>Eurotiomycetes</taxon>
        <taxon>Eurotiomycetidae</taxon>
        <taxon>Onygenales</taxon>
        <taxon>Ajellomycetaceae</taxon>
        <taxon>Emergomyces</taxon>
    </lineage>
</organism>
<dbReference type="PANTHER" id="PTHR10909">
    <property type="entry name" value="ELECTRON TRANSPORT OXIDOREDUCTASE"/>
    <property type="match status" value="1"/>
</dbReference>
<dbReference type="Proteomes" id="UP000034164">
    <property type="component" value="Unassembled WGS sequence"/>
</dbReference>
<dbReference type="Pfam" id="PF01756">
    <property type="entry name" value="ACOX"/>
    <property type="match status" value="1"/>
</dbReference>
<dbReference type="InterPro" id="IPR046373">
    <property type="entry name" value="Acyl-CoA_Oxase/DH_mid-dom_sf"/>
</dbReference>
<dbReference type="InterPro" id="IPR002655">
    <property type="entry name" value="Acyl-CoA_oxidase_C"/>
</dbReference>
<dbReference type="FunFam" id="1.20.140.10:FF:000007">
    <property type="entry name" value="Acyl-coenzyme A oxidase"/>
    <property type="match status" value="1"/>
</dbReference>
<dbReference type="GO" id="GO:0005777">
    <property type="term" value="C:peroxisome"/>
    <property type="evidence" value="ECO:0007669"/>
    <property type="project" value="UniProtKB-SubCell"/>
</dbReference>
<evidence type="ECO:0000259" key="13">
    <source>
        <dbReference type="Pfam" id="PF01756"/>
    </source>
</evidence>
<dbReference type="InterPro" id="IPR009100">
    <property type="entry name" value="AcylCoA_DH/oxidase_NM_dom_sf"/>
</dbReference>
<evidence type="ECO:0000256" key="4">
    <source>
        <dbReference type="ARBA" id="ARBA00022630"/>
    </source>
</evidence>
<evidence type="ECO:0000256" key="6">
    <source>
        <dbReference type="ARBA" id="ARBA00022832"/>
    </source>
</evidence>
<dbReference type="Pfam" id="PF14749">
    <property type="entry name" value="Acyl-CoA_ox_N"/>
    <property type="match status" value="1"/>
</dbReference>
<dbReference type="Gene3D" id="1.20.140.10">
    <property type="entry name" value="Butyryl-CoA Dehydrogenase, subunit A, domain 3"/>
    <property type="match status" value="2"/>
</dbReference>
<dbReference type="InterPro" id="IPR055060">
    <property type="entry name" value="ACOX_C_alpha1"/>
</dbReference>
<dbReference type="PANTHER" id="PTHR10909:SF250">
    <property type="entry name" value="PEROXISOMAL ACYL-COENZYME A OXIDASE 1"/>
    <property type="match status" value="1"/>
</dbReference>
<comment type="subcellular location">
    <subcellularLocation>
        <location evidence="2">Peroxisome</location>
    </subcellularLocation>
</comment>
<reference evidence="17" key="1">
    <citation type="journal article" date="2015" name="PLoS Genet.">
        <title>The dynamic genome and transcriptome of the human fungal pathogen Blastomyces and close relative Emmonsia.</title>
        <authorList>
            <person name="Munoz J.F."/>
            <person name="Gauthier G.M."/>
            <person name="Desjardins C.A."/>
            <person name="Gallo J.E."/>
            <person name="Holder J."/>
            <person name="Sullivan T.D."/>
            <person name="Marty A.J."/>
            <person name="Carmen J.C."/>
            <person name="Chen Z."/>
            <person name="Ding L."/>
            <person name="Gujja S."/>
            <person name="Magrini V."/>
            <person name="Misas E."/>
            <person name="Mitreva M."/>
            <person name="Priest M."/>
            <person name="Saif S."/>
            <person name="Whiston E.A."/>
            <person name="Young S."/>
            <person name="Zeng Q."/>
            <person name="Goldman W.E."/>
            <person name="Mardis E.R."/>
            <person name="Taylor J.W."/>
            <person name="McEwen J.G."/>
            <person name="Clay O.K."/>
            <person name="Klein B.S."/>
            <person name="Cuomo C.A."/>
        </authorList>
    </citation>
    <scope>NUCLEOTIDE SEQUENCE [LARGE SCALE GENOMIC DNA]</scope>
    <source>
        <strain evidence="17">UAMH 3008</strain>
    </source>
</reference>
<dbReference type="AlphaFoldDB" id="A0A0G2HYR9"/>
<dbReference type="Gene3D" id="2.40.110.10">
    <property type="entry name" value="Butyryl-CoA Dehydrogenase, subunit A, domain 2"/>
    <property type="match status" value="1"/>
</dbReference>
<evidence type="ECO:0000259" key="15">
    <source>
        <dbReference type="Pfam" id="PF22924"/>
    </source>
</evidence>
<dbReference type="SUPFAM" id="SSF56645">
    <property type="entry name" value="Acyl-CoA dehydrogenase NM domain-like"/>
    <property type="match status" value="1"/>
</dbReference>
<keyword evidence="8" id="KW-0443">Lipid metabolism</keyword>
<keyword evidence="6" id="KW-0276">Fatty acid metabolism</keyword>
<evidence type="ECO:0000256" key="1">
    <source>
        <dbReference type="ARBA" id="ARBA00001974"/>
    </source>
</evidence>
<evidence type="ECO:0000256" key="12">
    <source>
        <dbReference type="PIRSR" id="PIRSR000168-2"/>
    </source>
</evidence>
<evidence type="ECO:0000256" key="8">
    <source>
        <dbReference type="ARBA" id="ARBA00023098"/>
    </source>
</evidence>
<keyword evidence="9" id="KW-0576">Peroxisome</keyword>
<feature type="binding site" evidence="12">
    <location>
        <position position="147"/>
    </location>
    <ligand>
        <name>FAD</name>
        <dbReference type="ChEBI" id="CHEBI:57692"/>
    </ligand>
</feature>
<feature type="domain" description="Acyl-coenzyme A oxidase N-terminal" evidence="14">
    <location>
        <begin position="21"/>
        <end position="141"/>
    </location>
</feature>
<feature type="binding site" evidence="12">
    <location>
        <position position="186"/>
    </location>
    <ligand>
        <name>FAD</name>
        <dbReference type="ChEBI" id="CHEBI:57692"/>
    </ligand>
</feature>